<keyword evidence="5" id="KW-1185">Reference proteome</keyword>
<dbReference type="SUPFAM" id="SSF55729">
    <property type="entry name" value="Acyl-CoA N-acyltransferases (Nat)"/>
    <property type="match status" value="1"/>
</dbReference>
<dbReference type="CDD" id="cd04301">
    <property type="entry name" value="NAT_SF"/>
    <property type="match status" value="1"/>
</dbReference>
<gene>
    <name evidence="4" type="ORF">FOF46_28250</name>
</gene>
<organism evidence="4 5">
    <name type="scientific">Aquimarina algiphila</name>
    <dbReference type="NCBI Taxonomy" id="2047982"/>
    <lineage>
        <taxon>Bacteria</taxon>
        <taxon>Pseudomonadati</taxon>
        <taxon>Bacteroidota</taxon>
        <taxon>Flavobacteriia</taxon>
        <taxon>Flavobacteriales</taxon>
        <taxon>Flavobacteriaceae</taxon>
        <taxon>Aquimarina</taxon>
    </lineage>
</organism>
<comment type="caution">
    <text evidence="4">The sequence shown here is derived from an EMBL/GenBank/DDBJ whole genome shotgun (WGS) entry which is preliminary data.</text>
</comment>
<keyword evidence="2" id="KW-0012">Acyltransferase</keyword>
<dbReference type="EMBL" id="VLNR01000095">
    <property type="protein sequence ID" value="TSE03896.1"/>
    <property type="molecule type" value="Genomic_DNA"/>
</dbReference>
<dbReference type="AlphaFoldDB" id="A0A554VBI7"/>
<name>A0A554VBI7_9FLAO</name>
<dbReference type="PANTHER" id="PTHR43877">
    <property type="entry name" value="AMINOALKYLPHOSPHONATE N-ACETYLTRANSFERASE-RELATED-RELATED"/>
    <property type="match status" value="1"/>
</dbReference>
<keyword evidence="1 4" id="KW-0808">Transferase</keyword>
<dbReference type="OrthoDB" id="7205533at2"/>
<evidence type="ECO:0000259" key="3">
    <source>
        <dbReference type="PROSITE" id="PS51186"/>
    </source>
</evidence>
<dbReference type="GO" id="GO:0016747">
    <property type="term" value="F:acyltransferase activity, transferring groups other than amino-acyl groups"/>
    <property type="evidence" value="ECO:0007669"/>
    <property type="project" value="InterPro"/>
</dbReference>
<dbReference type="Gene3D" id="3.40.630.30">
    <property type="match status" value="1"/>
</dbReference>
<accession>A0A554VBI7</accession>
<dbReference type="InterPro" id="IPR050832">
    <property type="entry name" value="Bact_Acetyltransf"/>
</dbReference>
<protein>
    <submittedName>
        <fullName evidence="4">GNAT family N-acetyltransferase</fullName>
    </submittedName>
</protein>
<dbReference type="InterPro" id="IPR000182">
    <property type="entry name" value="GNAT_dom"/>
</dbReference>
<feature type="domain" description="N-acetyltransferase" evidence="3">
    <location>
        <begin position="11"/>
        <end position="182"/>
    </location>
</feature>
<evidence type="ECO:0000256" key="2">
    <source>
        <dbReference type="ARBA" id="ARBA00023315"/>
    </source>
</evidence>
<proteinExistence type="predicted"/>
<dbReference type="Proteomes" id="UP000318833">
    <property type="component" value="Unassembled WGS sequence"/>
</dbReference>
<evidence type="ECO:0000256" key="1">
    <source>
        <dbReference type="ARBA" id="ARBA00022679"/>
    </source>
</evidence>
<evidence type="ECO:0000313" key="4">
    <source>
        <dbReference type="EMBL" id="TSE03896.1"/>
    </source>
</evidence>
<sequence length="182" mass="21122">MLNRLKDNVMIDIRRANVKDAKSISYLGAKTFDQSYGQFFDKRNTITEYLNIAFSLDKIEKSLANPDNLYWLVEDFESSKPIGYGKLKLNSPSEFIKDQNVCKLQRIYLLQGYEGQGIGSKLHQQMIEAAIDLSYTYLWLSNLKKKEQAVSFYKNKGYQVAGEHNFTIGNETFQFWAMKIKL</sequence>
<dbReference type="Pfam" id="PF00583">
    <property type="entry name" value="Acetyltransf_1"/>
    <property type="match status" value="1"/>
</dbReference>
<reference evidence="4 5" key="1">
    <citation type="submission" date="2019-07" db="EMBL/GenBank/DDBJ databases">
        <title>The draft genome sequence of Aquimarina algiphila M91.</title>
        <authorList>
            <person name="Meng X."/>
        </authorList>
    </citation>
    <scope>NUCLEOTIDE SEQUENCE [LARGE SCALE GENOMIC DNA]</scope>
    <source>
        <strain evidence="4 5">M91</strain>
    </source>
</reference>
<dbReference type="InterPro" id="IPR016181">
    <property type="entry name" value="Acyl_CoA_acyltransferase"/>
</dbReference>
<dbReference type="PROSITE" id="PS51186">
    <property type="entry name" value="GNAT"/>
    <property type="match status" value="1"/>
</dbReference>
<evidence type="ECO:0000313" key="5">
    <source>
        <dbReference type="Proteomes" id="UP000318833"/>
    </source>
</evidence>